<evidence type="ECO:0000256" key="12">
    <source>
        <dbReference type="ARBA" id="ARBA00023303"/>
    </source>
</evidence>
<feature type="transmembrane region" description="Helical" evidence="16">
    <location>
        <begin position="141"/>
        <end position="162"/>
    </location>
</feature>
<dbReference type="PANTHER" id="PTHR11690:SF222">
    <property type="entry name" value="AMILORIDE-SENSITIVE SODIUM CHANNEL SUBUNIT GAMMA"/>
    <property type="match status" value="1"/>
</dbReference>
<evidence type="ECO:0000313" key="17">
    <source>
        <dbReference type="Proteomes" id="UP000887540"/>
    </source>
</evidence>
<evidence type="ECO:0000256" key="14">
    <source>
        <dbReference type="SAM" id="Coils"/>
    </source>
</evidence>
<keyword evidence="8 13" id="KW-0406">Ion transport</keyword>
<keyword evidence="14" id="KW-0175">Coiled coil</keyword>
<evidence type="ECO:0000256" key="4">
    <source>
        <dbReference type="ARBA" id="ARBA00022461"/>
    </source>
</evidence>
<dbReference type="AlphaFoldDB" id="A0A914DX28"/>
<dbReference type="PRINTS" id="PR01078">
    <property type="entry name" value="AMINACHANNEL"/>
</dbReference>
<evidence type="ECO:0000256" key="5">
    <source>
        <dbReference type="ARBA" id="ARBA00022692"/>
    </source>
</evidence>
<sequence length="677" mass="76589">MYYDNPQHSPETTTTSMGSTTSSEEGDTANVPIKLSINELHDMVTKMMMQRYHINPNEKNPRYDVPPSPSSPNSYMEVGDFARRASHVILEFPANIAAGGLKKIAHNKNMGSMSRETNHFCGITTVHGPNRIYNGKGAYRYFWALAMIGCLLALSYQIGMLIKEYYTEPITTEVQMTMPPDGLTFPTITICNYNAIRKSYIDEVNQTGDFSNLLLNYITLSNMEVQFISSIINSSFLKQGNDSLTAYINNHKDFKIKDFYTKAGFSCQDVLKICSFGGRQFNCCEHALPVLTDMGQCFRIQLDESSYTWLHSQKQAGINNGLQIIADTNTQEQISSPSIYKNPDVNGLPLFANQLSTGLRFYVHIPRDLPHLVGDGISVAPGGIIYSSITPSQYTLLAKDEWGNCIESWPKDISLSGDYSAARCQAFCRAKYFNNKCGCSPFVYDLDEIFTPCTPYKLYECIKDEPIDSLEEALKCSQCSIECERWTYSASNSYDKGYSPGAYVWFNERSSNWTEAYVEDNFVAINIFYKELAYSHFQQNQGSNLVVLLSNIGGNMGMFVGMSLLSCTEVIIFLSKISWILFSKKRRNYLKEKKNQEKEREQKLEETLKNIKLEAEKAAEENETKLEKTLKNIKNEAMVASKQAEEDAKKEKEKSIFSLLPAINTKVHTEDDFLSDV</sequence>
<dbReference type="Gene3D" id="1.10.287.820">
    <property type="entry name" value="Acid-sensing ion channel domain"/>
    <property type="match status" value="1"/>
</dbReference>
<proteinExistence type="inferred from homology"/>
<evidence type="ECO:0000256" key="9">
    <source>
        <dbReference type="ARBA" id="ARBA00023136"/>
    </source>
</evidence>
<evidence type="ECO:0000256" key="2">
    <source>
        <dbReference type="ARBA" id="ARBA00007193"/>
    </source>
</evidence>
<keyword evidence="3 13" id="KW-0813">Transport</keyword>
<evidence type="ECO:0000256" key="13">
    <source>
        <dbReference type="RuleBase" id="RU000679"/>
    </source>
</evidence>
<evidence type="ECO:0000313" key="18">
    <source>
        <dbReference type="WBParaSite" id="ACRNAN_scaffold4372.g19619.t1"/>
    </source>
</evidence>
<evidence type="ECO:0000256" key="10">
    <source>
        <dbReference type="ARBA" id="ARBA00023180"/>
    </source>
</evidence>
<dbReference type="PANTHER" id="PTHR11690">
    <property type="entry name" value="AMILORIDE-SENSITIVE SODIUM CHANNEL-RELATED"/>
    <property type="match status" value="1"/>
</dbReference>
<dbReference type="Proteomes" id="UP000887540">
    <property type="component" value="Unplaced"/>
</dbReference>
<evidence type="ECO:0000256" key="3">
    <source>
        <dbReference type="ARBA" id="ARBA00022448"/>
    </source>
</evidence>
<keyword evidence="9 16" id="KW-0472">Membrane</keyword>
<organism evidence="17 18">
    <name type="scientific">Acrobeloides nanus</name>
    <dbReference type="NCBI Taxonomy" id="290746"/>
    <lineage>
        <taxon>Eukaryota</taxon>
        <taxon>Metazoa</taxon>
        <taxon>Ecdysozoa</taxon>
        <taxon>Nematoda</taxon>
        <taxon>Chromadorea</taxon>
        <taxon>Rhabditida</taxon>
        <taxon>Tylenchina</taxon>
        <taxon>Cephalobomorpha</taxon>
        <taxon>Cephaloboidea</taxon>
        <taxon>Cephalobidae</taxon>
        <taxon>Acrobeloides</taxon>
    </lineage>
</organism>
<keyword evidence="12 13" id="KW-0407">Ion channel</keyword>
<keyword evidence="4 13" id="KW-0894">Sodium channel</keyword>
<dbReference type="WBParaSite" id="ACRNAN_scaffold4372.g19619.t1">
    <property type="protein sequence ID" value="ACRNAN_scaffold4372.g19619.t1"/>
    <property type="gene ID" value="ACRNAN_scaffold4372.g19619"/>
</dbReference>
<dbReference type="InterPro" id="IPR001873">
    <property type="entry name" value="ENaC"/>
</dbReference>
<reference evidence="18" key="1">
    <citation type="submission" date="2022-11" db="UniProtKB">
        <authorList>
            <consortium name="WormBaseParasite"/>
        </authorList>
    </citation>
    <scope>IDENTIFICATION</scope>
</reference>
<comment type="subcellular location">
    <subcellularLocation>
        <location evidence="1">Membrane</location>
        <topology evidence="1">Multi-pass membrane protein</topology>
    </subcellularLocation>
</comment>
<evidence type="ECO:0000256" key="1">
    <source>
        <dbReference type="ARBA" id="ARBA00004141"/>
    </source>
</evidence>
<evidence type="ECO:0000256" key="15">
    <source>
        <dbReference type="SAM" id="MobiDB-lite"/>
    </source>
</evidence>
<evidence type="ECO:0000256" key="6">
    <source>
        <dbReference type="ARBA" id="ARBA00022989"/>
    </source>
</evidence>
<dbReference type="GO" id="GO:0015280">
    <property type="term" value="F:ligand-gated sodium channel activity"/>
    <property type="evidence" value="ECO:0007669"/>
    <property type="project" value="TreeGrafter"/>
</dbReference>
<evidence type="ECO:0000256" key="16">
    <source>
        <dbReference type="SAM" id="Phobius"/>
    </source>
</evidence>
<dbReference type="Gene3D" id="2.60.470.10">
    <property type="entry name" value="Acid-sensing ion channels like domains"/>
    <property type="match status" value="1"/>
</dbReference>
<evidence type="ECO:0000256" key="7">
    <source>
        <dbReference type="ARBA" id="ARBA00023053"/>
    </source>
</evidence>
<keyword evidence="17" id="KW-1185">Reference proteome</keyword>
<name>A0A914DX28_9BILA</name>
<feature type="region of interest" description="Disordered" evidence="15">
    <location>
        <begin position="1"/>
        <end position="32"/>
    </location>
</feature>
<keyword evidence="11 13" id="KW-0739">Sodium transport</keyword>
<accession>A0A914DX28</accession>
<dbReference type="GO" id="GO:0005886">
    <property type="term" value="C:plasma membrane"/>
    <property type="evidence" value="ECO:0007669"/>
    <property type="project" value="TreeGrafter"/>
</dbReference>
<evidence type="ECO:0000256" key="11">
    <source>
        <dbReference type="ARBA" id="ARBA00023201"/>
    </source>
</evidence>
<keyword evidence="10" id="KW-0325">Glycoprotein</keyword>
<keyword evidence="7" id="KW-0915">Sodium</keyword>
<keyword evidence="5 13" id="KW-0812">Transmembrane</keyword>
<feature type="coiled-coil region" evidence="14">
    <location>
        <begin position="586"/>
        <end position="654"/>
    </location>
</feature>
<keyword evidence="6 16" id="KW-1133">Transmembrane helix</keyword>
<protein>
    <submittedName>
        <fullName evidence="18">Uncharacterized protein</fullName>
    </submittedName>
</protein>
<dbReference type="Pfam" id="PF00858">
    <property type="entry name" value="ASC"/>
    <property type="match status" value="1"/>
</dbReference>
<feature type="compositionally biased region" description="Low complexity" evidence="15">
    <location>
        <begin position="9"/>
        <end position="23"/>
    </location>
</feature>
<evidence type="ECO:0000256" key="8">
    <source>
        <dbReference type="ARBA" id="ARBA00023065"/>
    </source>
</evidence>
<feature type="transmembrane region" description="Helical" evidence="16">
    <location>
        <begin position="556"/>
        <end position="582"/>
    </location>
</feature>
<comment type="similarity">
    <text evidence="2 13">Belongs to the amiloride-sensitive sodium channel (TC 1.A.6) family.</text>
</comment>